<organism evidence="1">
    <name type="scientific">Tanacetum cinerariifolium</name>
    <name type="common">Dalmatian daisy</name>
    <name type="synonym">Chrysanthemum cinerariifolium</name>
    <dbReference type="NCBI Taxonomy" id="118510"/>
    <lineage>
        <taxon>Eukaryota</taxon>
        <taxon>Viridiplantae</taxon>
        <taxon>Streptophyta</taxon>
        <taxon>Embryophyta</taxon>
        <taxon>Tracheophyta</taxon>
        <taxon>Spermatophyta</taxon>
        <taxon>Magnoliopsida</taxon>
        <taxon>eudicotyledons</taxon>
        <taxon>Gunneridae</taxon>
        <taxon>Pentapetalae</taxon>
        <taxon>asterids</taxon>
        <taxon>campanulids</taxon>
        <taxon>Asterales</taxon>
        <taxon>Asteraceae</taxon>
        <taxon>Asteroideae</taxon>
        <taxon>Anthemideae</taxon>
        <taxon>Anthemidinae</taxon>
        <taxon>Tanacetum</taxon>
    </lineage>
</organism>
<comment type="caution">
    <text evidence="1">The sequence shown here is derived from an EMBL/GenBank/DDBJ whole genome shotgun (WGS) entry which is preliminary data.</text>
</comment>
<reference evidence="1" key="1">
    <citation type="journal article" date="2019" name="Sci. Rep.">
        <title>Draft genome of Tanacetum cinerariifolium, the natural source of mosquito coil.</title>
        <authorList>
            <person name="Yamashiro T."/>
            <person name="Shiraishi A."/>
            <person name="Satake H."/>
            <person name="Nakayama K."/>
        </authorList>
    </citation>
    <scope>NUCLEOTIDE SEQUENCE</scope>
</reference>
<dbReference type="EMBL" id="BKCJ010002530">
    <property type="protein sequence ID" value="GEU49190.1"/>
    <property type="molecule type" value="Genomic_DNA"/>
</dbReference>
<protein>
    <submittedName>
        <fullName evidence="1">Uncharacterized protein</fullName>
    </submittedName>
</protein>
<proteinExistence type="predicted"/>
<accession>A0A6L2KK68</accession>
<feature type="non-terminal residue" evidence="1">
    <location>
        <position position="530"/>
    </location>
</feature>
<sequence>MDQQYPSVAKIPVLDTGKFEQWQFWIQQYLQHEHYALWEVIEFGDSYVVPASSSSTKTTDTTSGESGMKSGRTVTLTAEDMQKKKNDVKAKTTLLLSLPDEHQLRFSKYKTVRELCAAILKTFGGNEATKKTKKNLLKQQYGNFKAEGLETLEQTFTRLQVIVAKHSSGNEDGNTAYVPTASINVPTASANVATISQDTACAYIASQSSGSQIKFKDINQIDEDDMEEIDIKWNMALLSMRADKAPRNQDRGRRDNYRHGSKAEEQALKALMAIDGVGWDWIYMANDEEDHALVADEVAPIEFALMANTSAASKKLDTLKLEKDGVDGKLAGLLKASKDLDNLIESQRSDKNKDGLGYSVVPPPPAQLYLTPKKDLSWIGLPECADDTVTDYKPPQDSDIHQLIEECRIEVLEEQKQKMEDTMFDLVKICHHKQFLCIHDDVDNLIEIALDSKLLSINSINSQRLDKKEQEVKIVEEQPAERRNHAEKSLQNFRVIHKSFIPLNTSQISSVHAVAPILSTREPENSLSMG</sequence>
<evidence type="ECO:0000313" key="1">
    <source>
        <dbReference type="EMBL" id="GEU49190.1"/>
    </source>
</evidence>
<gene>
    <name evidence="1" type="ORF">Tci_021168</name>
</gene>
<name>A0A6L2KK68_TANCI</name>
<dbReference type="AlphaFoldDB" id="A0A6L2KK68"/>
<dbReference type="Pfam" id="PF14223">
    <property type="entry name" value="Retrotran_gag_2"/>
    <property type="match status" value="1"/>
</dbReference>